<evidence type="ECO:0000313" key="1">
    <source>
        <dbReference type="EMBL" id="KAI5682148.1"/>
    </source>
</evidence>
<evidence type="ECO:0000313" key="2">
    <source>
        <dbReference type="Proteomes" id="UP001060085"/>
    </source>
</evidence>
<comment type="caution">
    <text evidence="1">The sequence shown here is derived from an EMBL/GenBank/DDBJ whole genome shotgun (WGS) entry which is preliminary data.</text>
</comment>
<proteinExistence type="predicted"/>
<protein>
    <submittedName>
        <fullName evidence="1">Uncharacterized protein</fullName>
    </submittedName>
</protein>
<accession>A0ACC0CAZ3</accession>
<keyword evidence="2" id="KW-1185">Reference proteome</keyword>
<organism evidence="1 2">
    <name type="scientific">Catharanthus roseus</name>
    <name type="common">Madagascar periwinkle</name>
    <name type="synonym">Vinca rosea</name>
    <dbReference type="NCBI Taxonomy" id="4058"/>
    <lineage>
        <taxon>Eukaryota</taxon>
        <taxon>Viridiplantae</taxon>
        <taxon>Streptophyta</taxon>
        <taxon>Embryophyta</taxon>
        <taxon>Tracheophyta</taxon>
        <taxon>Spermatophyta</taxon>
        <taxon>Magnoliopsida</taxon>
        <taxon>eudicotyledons</taxon>
        <taxon>Gunneridae</taxon>
        <taxon>Pentapetalae</taxon>
        <taxon>asterids</taxon>
        <taxon>lamiids</taxon>
        <taxon>Gentianales</taxon>
        <taxon>Apocynaceae</taxon>
        <taxon>Rauvolfioideae</taxon>
        <taxon>Vinceae</taxon>
        <taxon>Catharanthinae</taxon>
        <taxon>Catharanthus</taxon>
    </lineage>
</organism>
<dbReference type="EMBL" id="CM044701">
    <property type="protein sequence ID" value="KAI5682148.1"/>
    <property type="molecule type" value="Genomic_DNA"/>
</dbReference>
<dbReference type="Proteomes" id="UP001060085">
    <property type="component" value="Linkage Group LG01"/>
</dbReference>
<name>A0ACC0CAZ3_CATRO</name>
<sequence length="228" mass="25972">MISDSASLNFFRHEEPPKSVAKKYFDILKAVETLLVEGDDKHSILSAYVELLYIKPENQWTQKSYDDVFAFIKKHFLPDNNMVEDWYVSQKLISDARPKKIKNNEGNVDDGMVVYMENVLKIKLEGFKDQEKASKLILICTTSKDHSRKKIGCENGYVLEKSTPTADGRPAPIVAGGGLGNVWNPIYNQKKIYIKVVSEKPPNKETCVKSVWKRPEGELFVIKANKKC</sequence>
<gene>
    <name evidence="1" type="ORF">M9H77_03376</name>
</gene>
<reference evidence="2" key="1">
    <citation type="journal article" date="2023" name="Nat. Plants">
        <title>Single-cell RNA sequencing provides a high-resolution roadmap for understanding the multicellular compartmentation of specialized metabolism.</title>
        <authorList>
            <person name="Sun S."/>
            <person name="Shen X."/>
            <person name="Li Y."/>
            <person name="Li Y."/>
            <person name="Wang S."/>
            <person name="Li R."/>
            <person name="Zhang H."/>
            <person name="Shen G."/>
            <person name="Guo B."/>
            <person name="Wei J."/>
            <person name="Xu J."/>
            <person name="St-Pierre B."/>
            <person name="Chen S."/>
            <person name="Sun C."/>
        </authorList>
    </citation>
    <scope>NUCLEOTIDE SEQUENCE [LARGE SCALE GENOMIC DNA]</scope>
</reference>